<gene>
    <name evidence="1" type="ORF">AV942_08690</name>
</gene>
<dbReference type="Gene3D" id="3.40.50.300">
    <property type="entry name" value="P-loop containing nucleotide triphosphate hydrolases"/>
    <property type="match status" value="1"/>
</dbReference>
<name>A0AAC8XJD7_9ALTE</name>
<dbReference type="EMBL" id="CP013928">
    <property type="protein sequence ID" value="AMJ78363.1"/>
    <property type="molecule type" value="Genomic_DNA"/>
</dbReference>
<dbReference type="InterPro" id="IPR027417">
    <property type="entry name" value="P-loop_NTPase"/>
</dbReference>
<dbReference type="AlphaFoldDB" id="A0AAC8XJD7"/>
<reference evidence="1 2" key="1">
    <citation type="submission" date="2015-12" db="EMBL/GenBank/DDBJ databases">
        <title>Intraspecies pangenome expansion in the marine bacterium Alteromonas.</title>
        <authorList>
            <person name="Lopez-Perez M."/>
            <person name="Rodriguez-Valera F."/>
        </authorList>
    </citation>
    <scope>NUCLEOTIDE SEQUENCE [LARGE SCALE GENOMIC DNA]</scope>
    <source>
        <strain evidence="1 2">UM8</strain>
    </source>
</reference>
<evidence type="ECO:0000313" key="2">
    <source>
        <dbReference type="Proteomes" id="UP000061468"/>
    </source>
</evidence>
<dbReference type="RefSeq" id="WP_015066999.1">
    <property type="nucleotide sequence ID" value="NZ_CP013928.1"/>
</dbReference>
<dbReference type="Proteomes" id="UP000061468">
    <property type="component" value="Chromosome"/>
</dbReference>
<protein>
    <submittedName>
        <fullName evidence="1">Terminase</fullName>
    </submittedName>
</protein>
<proteinExistence type="predicted"/>
<sequence length="504" mass="57963">MTEEELKANLSDWRWRINNLYFITDKNGKKIKFKLNEAQMTFFEGMHYRNIILKARQLGFTTFTMIFMLDACLFNNNTKCAVITHSRDDSIRLFREKIEFAYNALPPTLQRMMPATIARAGELVFKNGSSIAVGTSFRGGTLTYLHISEFGKICAKYPHKAKEIVTGAFEAVSKDCVITIESTAEGKQGYFYDYCQEALNRQRKGMKPGQMDWELFFFPWHENPDYTLDDDNVVVPDRLLEYSYKLEQKYAIRLTNGQLAWYTSKEKSLGSDIRREYPATPEEAFEQSIEGAYYHRQINDIYATGRLTSVPFEPSALVHTFWDLGMSDTMSIWFIQQVGREYRVINYYQNSGEGLAFYKRVLDELREKHHYSYGFHVAPHDIAVRELGTGKSRLETAQSLGIDFITAPKLSIADGIEAVRGVLPLCWFDEAKTEKGFSGLSAYRKDWDDKHGVWKSQPVHDEASHSSDAFRTFAVALNEIRDRMNESFHTGFAEVQVQSSGGWA</sequence>
<accession>A0AAC8XJD7</accession>
<organism evidence="1 2">
    <name type="scientific">Alteromonas mediterranea</name>
    <dbReference type="NCBI Taxonomy" id="314275"/>
    <lineage>
        <taxon>Bacteria</taxon>
        <taxon>Pseudomonadati</taxon>
        <taxon>Pseudomonadota</taxon>
        <taxon>Gammaproteobacteria</taxon>
        <taxon>Alteromonadales</taxon>
        <taxon>Alteromonadaceae</taxon>
        <taxon>Alteromonas/Salinimonas group</taxon>
        <taxon>Alteromonas</taxon>
    </lineage>
</organism>
<evidence type="ECO:0000313" key="1">
    <source>
        <dbReference type="EMBL" id="AMJ78363.1"/>
    </source>
</evidence>
<dbReference type="Gene3D" id="3.30.420.280">
    <property type="match status" value="1"/>
</dbReference>